<geneLocation type="mitochondrion" evidence="1"/>
<dbReference type="GeneID" id="25396236"/>
<evidence type="ECO:0000313" key="1">
    <source>
        <dbReference type="EMBL" id="AKU37117.1"/>
    </source>
</evidence>
<organism evidence="1">
    <name type="scientific">Botryococcus braunii</name>
    <name type="common">Green alga</name>
    <dbReference type="NCBI Taxonomy" id="38881"/>
    <lineage>
        <taxon>Eukaryota</taxon>
        <taxon>Viridiplantae</taxon>
        <taxon>Chlorophyta</taxon>
        <taxon>core chlorophytes</taxon>
        <taxon>Trebouxiophyceae</taxon>
        <taxon>Trebouxiophyceae incertae sedis</taxon>
        <taxon>Elliptochloris clade</taxon>
        <taxon>Botryococcus</taxon>
    </lineage>
</organism>
<gene>
    <name evidence="1" type="primary">orf10</name>
</gene>
<dbReference type="RefSeq" id="YP_009162788.1">
    <property type="nucleotide sequence ID" value="NC_027722.1"/>
</dbReference>
<dbReference type="AlphaFoldDB" id="A0A0U2EZX3"/>
<accession>A0A0U2EZX3</accession>
<reference evidence="1" key="1">
    <citation type="journal article" date="2015" name="Mitochondrial DNA">
        <title>Complete mitochondrial genome of a hydrocarbon-producing green alga Botryococcus braunii strain Showa.</title>
        <authorList>
            <person name="Zou J."/>
            <person name="Bi G."/>
        </authorList>
    </citation>
    <scope>NUCLEOTIDE SEQUENCE</scope>
</reference>
<dbReference type="EMBL" id="KR057902">
    <property type="protein sequence ID" value="AKU37117.1"/>
    <property type="molecule type" value="Genomic_DNA"/>
</dbReference>
<protein>
    <submittedName>
        <fullName evidence="1">Uncharacterized protein</fullName>
    </submittedName>
</protein>
<sequence length="101" mass="11156">MEVLAKGGFEDVTPHPFVAFLKSWPLEDFGVTAHYLNKSLCLLLTPTASLNVRLGHTAVFFAAGTCKTISLSGYIEKLLRFEARGFASGELECSNFLEREQ</sequence>
<proteinExistence type="predicted"/>
<keyword evidence="1" id="KW-0496">Mitochondrion</keyword>
<name>A0A0U2EZX3_BOTBR</name>